<sequence>MRAMATMFRQPARQAAALLLGLAAQAWAAAPTPVNVAMSNAPDGTQSLRLDRSQVPAGPVRFVVRNLSADTVHEFLVAKAPAGPPPMARTGSRVDERRLEGLEELGDLGPGRSGSLSMRLRPGRYVLFCNEPGHFVAGMHAELIVTE</sequence>
<dbReference type="SUPFAM" id="SSF49503">
    <property type="entry name" value="Cupredoxins"/>
    <property type="match status" value="1"/>
</dbReference>
<keyword evidence="1" id="KW-0479">Metal-binding</keyword>
<dbReference type="Proteomes" id="UP001375743">
    <property type="component" value="Unassembled WGS sequence"/>
</dbReference>
<dbReference type="InterPro" id="IPR033138">
    <property type="entry name" value="Cu_oxidase_CS"/>
</dbReference>
<feature type="chain" id="PRO_5046985311" description="Blue (type 1) copper domain-containing protein" evidence="2">
    <location>
        <begin position="29"/>
        <end position="147"/>
    </location>
</feature>
<evidence type="ECO:0000313" key="4">
    <source>
        <dbReference type="Proteomes" id="UP001375743"/>
    </source>
</evidence>
<dbReference type="Gene3D" id="2.60.40.420">
    <property type="entry name" value="Cupredoxins - blue copper proteins"/>
    <property type="match status" value="1"/>
</dbReference>
<organism evidence="3 4">
    <name type="scientific">Benzoatithermus flavus</name>
    <dbReference type="NCBI Taxonomy" id="3108223"/>
    <lineage>
        <taxon>Bacteria</taxon>
        <taxon>Pseudomonadati</taxon>
        <taxon>Pseudomonadota</taxon>
        <taxon>Alphaproteobacteria</taxon>
        <taxon>Geminicoccales</taxon>
        <taxon>Geminicoccaceae</taxon>
        <taxon>Benzoatithermus</taxon>
    </lineage>
</organism>
<dbReference type="PROSITE" id="PS00079">
    <property type="entry name" value="MULTICOPPER_OXIDASE1"/>
    <property type="match status" value="1"/>
</dbReference>
<feature type="signal peptide" evidence="2">
    <location>
        <begin position="1"/>
        <end position="28"/>
    </location>
</feature>
<name>A0ABU8XRV1_9PROT</name>
<dbReference type="InterPro" id="IPR008972">
    <property type="entry name" value="Cupredoxin"/>
</dbReference>
<dbReference type="EMBL" id="JBBLZC010000006">
    <property type="protein sequence ID" value="MEK0083114.1"/>
    <property type="molecule type" value="Genomic_DNA"/>
</dbReference>
<evidence type="ECO:0000256" key="1">
    <source>
        <dbReference type="ARBA" id="ARBA00022723"/>
    </source>
</evidence>
<evidence type="ECO:0008006" key="5">
    <source>
        <dbReference type="Google" id="ProtNLM"/>
    </source>
</evidence>
<keyword evidence="2" id="KW-0732">Signal</keyword>
<keyword evidence="4" id="KW-1185">Reference proteome</keyword>
<protein>
    <recommendedName>
        <fullName evidence="5">Blue (type 1) copper domain-containing protein</fullName>
    </recommendedName>
</protein>
<dbReference type="RefSeq" id="WP_418158960.1">
    <property type="nucleotide sequence ID" value="NZ_JBBLZC010000006.1"/>
</dbReference>
<accession>A0ABU8XRV1</accession>
<proteinExistence type="predicted"/>
<evidence type="ECO:0000313" key="3">
    <source>
        <dbReference type="EMBL" id="MEK0083114.1"/>
    </source>
</evidence>
<gene>
    <name evidence="3" type="ORF">U1T56_08120</name>
</gene>
<evidence type="ECO:0000256" key="2">
    <source>
        <dbReference type="SAM" id="SignalP"/>
    </source>
</evidence>
<comment type="caution">
    <text evidence="3">The sequence shown here is derived from an EMBL/GenBank/DDBJ whole genome shotgun (WGS) entry which is preliminary data.</text>
</comment>
<reference evidence="3 4" key="1">
    <citation type="submission" date="2024-01" db="EMBL/GenBank/DDBJ databases">
        <title>Multi-omics insights into the function and evolution of sodium benzoate biodegradation pathways in Benzoatithermus flavus gen. nov., sp. nov. from hot spring.</title>
        <authorList>
            <person name="Hu C.-J."/>
            <person name="Li W.-J."/>
        </authorList>
    </citation>
    <scope>NUCLEOTIDE SEQUENCE [LARGE SCALE GENOMIC DNA]</scope>
    <source>
        <strain evidence="3 4">SYSU G07066</strain>
    </source>
</reference>